<feature type="region of interest" description="Disordered" evidence="1">
    <location>
        <begin position="1110"/>
        <end position="1289"/>
    </location>
</feature>
<feature type="compositionally biased region" description="Acidic residues" evidence="1">
    <location>
        <begin position="660"/>
        <end position="672"/>
    </location>
</feature>
<evidence type="ECO:0000256" key="1">
    <source>
        <dbReference type="SAM" id="MobiDB-lite"/>
    </source>
</evidence>
<feature type="compositionally biased region" description="Low complexity" evidence="1">
    <location>
        <begin position="508"/>
        <end position="521"/>
    </location>
</feature>
<feature type="compositionally biased region" description="Polar residues" evidence="1">
    <location>
        <begin position="628"/>
        <end position="637"/>
    </location>
</feature>
<feature type="compositionally biased region" description="Low complexity" evidence="1">
    <location>
        <begin position="365"/>
        <end position="383"/>
    </location>
</feature>
<feature type="compositionally biased region" description="Basic and acidic residues" evidence="1">
    <location>
        <begin position="1265"/>
        <end position="1289"/>
    </location>
</feature>
<gene>
    <name evidence="2" type="ORF">FIBSPDRAFT_900198</name>
</gene>
<feature type="compositionally biased region" description="Polar residues" evidence="1">
    <location>
        <begin position="271"/>
        <end position="287"/>
    </location>
</feature>
<feature type="compositionally biased region" description="Basic and acidic residues" evidence="1">
    <location>
        <begin position="1248"/>
        <end position="1257"/>
    </location>
</feature>
<protein>
    <submittedName>
        <fullName evidence="2">Uncharacterized protein</fullName>
    </submittedName>
</protein>
<accession>A0A165YSI2</accession>
<keyword evidence="3" id="KW-1185">Reference proteome</keyword>
<feature type="region of interest" description="Disordered" evidence="1">
    <location>
        <begin position="1066"/>
        <end position="1093"/>
    </location>
</feature>
<feature type="compositionally biased region" description="Basic and acidic residues" evidence="1">
    <location>
        <begin position="549"/>
        <end position="589"/>
    </location>
</feature>
<organism evidence="2 3">
    <name type="scientific">Athelia psychrophila</name>
    <dbReference type="NCBI Taxonomy" id="1759441"/>
    <lineage>
        <taxon>Eukaryota</taxon>
        <taxon>Fungi</taxon>
        <taxon>Dikarya</taxon>
        <taxon>Basidiomycota</taxon>
        <taxon>Agaricomycotina</taxon>
        <taxon>Agaricomycetes</taxon>
        <taxon>Agaricomycetidae</taxon>
        <taxon>Atheliales</taxon>
        <taxon>Atheliaceae</taxon>
        <taxon>Athelia</taxon>
    </lineage>
</organism>
<evidence type="ECO:0000313" key="2">
    <source>
        <dbReference type="EMBL" id="KZP09870.1"/>
    </source>
</evidence>
<feature type="region of interest" description="Disordered" evidence="1">
    <location>
        <begin position="418"/>
        <end position="637"/>
    </location>
</feature>
<feature type="region of interest" description="Disordered" evidence="1">
    <location>
        <begin position="660"/>
        <end position="697"/>
    </location>
</feature>
<evidence type="ECO:0000313" key="3">
    <source>
        <dbReference type="Proteomes" id="UP000076532"/>
    </source>
</evidence>
<feature type="compositionally biased region" description="Polar residues" evidence="1">
    <location>
        <begin position="384"/>
        <end position="396"/>
    </location>
</feature>
<name>A0A165YSI2_9AGAM</name>
<feature type="region of interest" description="Disordered" evidence="1">
    <location>
        <begin position="204"/>
        <end position="297"/>
    </location>
</feature>
<feature type="region of interest" description="Disordered" evidence="1">
    <location>
        <begin position="362"/>
        <end position="404"/>
    </location>
</feature>
<dbReference type="Proteomes" id="UP000076532">
    <property type="component" value="Unassembled WGS sequence"/>
</dbReference>
<feature type="compositionally biased region" description="Polar residues" evidence="1">
    <location>
        <begin position="537"/>
        <end position="548"/>
    </location>
</feature>
<reference evidence="2 3" key="1">
    <citation type="journal article" date="2016" name="Mol. Biol. Evol.">
        <title>Comparative Genomics of Early-Diverging Mushroom-Forming Fungi Provides Insights into the Origins of Lignocellulose Decay Capabilities.</title>
        <authorList>
            <person name="Nagy L.G."/>
            <person name="Riley R."/>
            <person name="Tritt A."/>
            <person name="Adam C."/>
            <person name="Daum C."/>
            <person name="Floudas D."/>
            <person name="Sun H."/>
            <person name="Yadav J.S."/>
            <person name="Pangilinan J."/>
            <person name="Larsson K.H."/>
            <person name="Matsuura K."/>
            <person name="Barry K."/>
            <person name="Labutti K."/>
            <person name="Kuo R."/>
            <person name="Ohm R.A."/>
            <person name="Bhattacharya S.S."/>
            <person name="Shirouzu T."/>
            <person name="Yoshinaga Y."/>
            <person name="Martin F.M."/>
            <person name="Grigoriev I.V."/>
            <person name="Hibbett D.S."/>
        </authorList>
    </citation>
    <scope>NUCLEOTIDE SEQUENCE [LARGE SCALE GENOMIC DNA]</scope>
    <source>
        <strain evidence="2 3">CBS 109695</strain>
    </source>
</reference>
<sequence>MPFARTPSPPFQLYHHAMQILYPVKSLNIILLGNQAFVKFAHSGGDGWRKLWDTWNSEAVALDSAANCGMVKRSHLNGHDRGTSETERLHITVFREDLHSPRPQASTSHFEAILSRVIRSRVQYSQAVTRSTIRLLLQWAFGIRPLVVPAPLLSQTLSRDRYAYTARHLSRLSPIPRVTRAQAKTFNGETELALPAGVKRIRKPTEKVTAYDPTADFTPSPPRKKRARPGKSAAEQSSPGKNARIKATAPAAKRPVKKAPHTKTAPPAQKASRSNQPGGDNTVPSVNPTGPPAPTAKAAINAPAMQRVHPSPAARVDSVDHRVDTNTADRTATNFFEHFPFGPVAPITPSRVIVDGLISASQKNQHPSLPSPLLAPHQHPHSSASPTGIHQPQQLGPSLRPTQAGFRVSKDGLYQTRRHPEVGSQPHTPPAHGRLSPSGSFTPRQRTIPPSRIPAPRFGPQSPTAQPDLTGPVTPPSPEHVESHDYGDWNGCTGISPTSLILSERPHPSSSRSRPSPSIRSLTPVFNIRGHHVPAPSDTQQELSGSGDDTSHSDYGRDQEEERHRRARSQERRRDNQRKQDDEEADTLHHVQNWRARQREEEQERERKVTKSREKGHDKNLPDVRDGASTSRLTVPPKQTATLIANAEPAAILTGFDAPQADEDVDDDDDHDDDHVAKTGKGKGKAGPLGSKRGRMSADTVSRCQAFGAEVHRSGMVLAEELQVNLVTLMRTAGLTIKAAKVGNFANSLRMVISHEHADRVAAGEALADLTQSGLEALIVQWKLDNSDDDDARQKVEETAKQLRAQCAEEVSPAQLRQQTHVVAKQLTALATAYHQTQNFFILGVVMHLGDEFATSTFASDRALYDQLVSGFDLQNPATQRKTLDKMKTMLKYITLNPMPSAHPAGRYDLPADKSRWRDWYYTSVTRFLISELCKFVTVSRFPYHNWQTVAADHKLVLVGSDRRLLSQPGVKWMYKVAGGNQLAHLATLLSRIAEPDNTFYNLPEGALSLQIMHLNVFYAKFPKLRGPRAPAVVDHEATVLVWAAFKDEDQAALCEHYQVIPLADAQSGKSKAASKSRRLPSKTPAAHSQHHVTVDVISDAEDMTLVAPRGTAEPWSPSDVPSPPRQMATKRARFNSPPPPSYIHHSPAVVGRKRKAEGNDHYTNVAAESPYRPQKPLPTRPITHPAPTRDSQRNPVQRVVSRESAPILPPNRSHDIHQYQPHPQHPRPYNDQSGYYRAPTHFVEPQHYQHADDQHPRQLIPRNQAHEDHLQYQHPEDPYHGDRQPRYR</sequence>
<proteinExistence type="predicted"/>
<feature type="compositionally biased region" description="Basic and acidic residues" evidence="1">
    <location>
        <begin position="597"/>
        <end position="626"/>
    </location>
</feature>
<dbReference type="EMBL" id="KV417691">
    <property type="protein sequence ID" value="KZP09870.1"/>
    <property type="molecule type" value="Genomic_DNA"/>
</dbReference>